<evidence type="ECO:0000256" key="1">
    <source>
        <dbReference type="SAM" id="Phobius"/>
    </source>
</evidence>
<reference evidence="2" key="1">
    <citation type="journal article" date="2018" name="Int. J. Syst. Evol. Microbiol.">
        <title>Carboxylicivirga sediminis sp. nov., isolated from coastal sediment.</title>
        <authorList>
            <person name="Wang F.Q."/>
            <person name="Ren L.H."/>
            <person name="Zou R.J."/>
            <person name="Sun Y.Z."/>
            <person name="Liu X.J."/>
            <person name="Jiang F."/>
            <person name="Liu L.J."/>
        </authorList>
    </citation>
    <scope>NUCLEOTIDE SEQUENCE</scope>
    <source>
        <strain evidence="2">JR1</strain>
    </source>
</reference>
<dbReference type="CDD" id="cd01610">
    <property type="entry name" value="PAP2_like"/>
    <property type="match status" value="1"/>
</dbReference>
<feature type="transmembrane region" description="Helical" evidence="1">
    <location>
        <begin position="7"/>
        <end position="30"/>
    </location>
</feature>
<keyword evidence="1" id="KW-0812">Transmembrane</keyword>
<evidence type="ECO:0000313" key="2">
    <source>
        <dbReference type="EMBL" id="MBR8534749.1"/>
    </source>
</evidence>
<feature type="transmembrane region" description="Helical" evidence="1">
    <location>
        <begin position="134"/>
        <end position="151"/>
    </location>
</feature>
<keyword evidence="3" id="KW-1185">Reference proteome</keyword>
<feature type="transmembrane region" description="Helical" evidence="1">
    <location>
        <begin position="157"/>
        <end position="176"/>
    </location>
</feature>
<gene>
    <name evidence="2" type="ORF">KDU71_04195</name>
</gene>
<accession>A0A941IWW4</accession>
<feature type="transmembrane region" description="Helical" evidence="1">
    <location>
        <begin position="106"/>
        <end position="127"/>
    </location>
</feature>
<dbReference type="Proteomes" id="UP000679220">
    <property type="component" value="Unassembled WGS sequence"/>
</dbReference>
<sequence length="202" mass="22478">MRTFSKIISTVFHPMLIPTLGLFLIFNIGGHFSYLPLDHKRIIYLIVFLSTCALPLSLMPLFMLLGVIKSIYMKNRQERILPTVFTGIFYCLGYFFLSRIPVVPSFIQSFMLATIIAIAIALLITLFWKISMHMIGIGGLTGALLALSFRFGLDIWILFSLAIIIAGMVGTARLYLKAHTPAQVHTGFILGGLVVFAGSLIF</sequence>
<protein>
    <submittedName>
        <fullName evidence="2">PAP2 family protein</fullName>
    </submittedName>
</protein>
<keyword evidence="1" id="KW-0472">Membrane</keyword>
<keyword evidence="1" id="KW-1133">Transmembrane helix</keyword>
<dbReference type="AlphaFoldDB" id="A0A941IWW4"/>
<proteinExistence type="predicted"/>
<dbReference type="EMBL" id="JAGTAR010000004">
    <property type="protein sequence ID" value="MBR8534749.1"/>
    <property type="molecule type" value="Genomic_DNA"/>
</dbReference>
<comment type="caution">
    <text evidence="2">The sequence shown here is derived from an EMBL/GenBank/DDBJ whole genome shotgun (WGS) entry which is preliminary data.</text>
</comment>
<feature type="transmembrane region" description="Helical" evidence="1">
    <location>
        <begin position="80"/>
        <end position="100"/>
    </location>
</feature>
<organism evidence="2 3">
    <name type="scientific">Carboxylicivirga sediminis</name>
    <dbReference type="NCBI Taxonomy" id="2006564"/>
    <lineage>
        <taxon>Bacteria</taxon>
        <taxon>Pseudomonadati</taxon>
        <taxon>Bacteroidota</taxon>
        <taxon>Bacteroidia</taxon>
        <taxon>Marinilabiliales</taxon>
        <taxon>Marinilabiliaceae</taxon>
        <taxon>Carboxylicivirga</taxon>
    </lineage>
</organism>
<reference evidence="2" key="2">
    <citation type="submission" date="2021-04" db="EMBL/GenBank/DDBJ databases">
        <authorList>
            <person name="Zhang T."/>
            <person name="Zhang Y."/>
            <person name="Lu D."/>
            <person name="Zuo D."/>
            <person name="Du Z."/>
        </authorList>
    </citation>
    <scope>NUCLEOTIDE SEQUENCE</scope>
    <source>
        <strain evidence="2">JR1</strain>
    </source>
</reference>
<name>A0A941IWW4_9BACT</name>
<evidence type="ECO:0000313" key="3">
    <source>
        <dbReference type="Proteomes" id="UP000679220"/>
    </source>
</evidence>
<feature type="transmembrane region" description="Helical" evidence="1">
    <location>
        <begin position="42"/>
        <end position="68"/>
    </location>
</feature>
<feature type="transmembrane region" description="Helical" evidence="1">
    <location>
        <begin position="183"/>
        <end position="201"/>
    </location>
</feature>